<keyword evidence="2" id="KW-0548">Nucleotidyltransferase</keyword>
<evidence type="ECO:0000313" key="3">
    <source>
        <dbReference type="Proteomes" id="UP000325315"/>
    </source>
</evidence>
<dbReference type="EMBL" id="SMMG02000004">
    <property type="protein sequence ID" value="KAA3477313.1"/>
    <property type="molecule type" value="Genomic_DNA"/>
</dbReference>
<comment type="caution">
    <text evidence="2">The sequence shown here is derived from an EMBL/GenBank/DDBJ whole genome shotgun (WGS) entry which is preliminary data.</text>
</comment>
<keyword evidence="2" id="KW-0695">RNA-directed DNA polymerase</keyword>
<protein>
    <submittedName>
        <fullName evidence="2">Reverse transcriptase</fullName>
    </submittedName>
</protein>
<dbReference type="Proteomes" id="UP000325315">
    <property type="component" value="Unassembled WGS sequence"/>
</dbReference>
<proteinExistence type="predicted"/>
<reference evidence="3" key="1">
    <citation type="journal article" date="2019" name="Plant Biotechnol. J.">
        <title>Genome sequencing of the Australian wild diploid species Gossypium australe highlights disease resistance and delayed gland morphogenesis.</title>
        <authorList>
            <person name="Cai Y."/>
            <person name="Cai X."/>
            <person name="Wang Q."/>
            <person name="Wang P."/>
            <person name="Zhang Y."/>
            <person name="Cai C."/>
            <person name="Xu Y."/>
            <person name="Wang K."/>
            <person name="Zhou Z."/>
            <person name="Wang C."/>
            <person name="Geng S."/>
            <person name="Li B."/>
            <person name="Dong Q."/>
            <person name="Hou Y."/>
            <person name="Wang H."/>
            <person name="Ai P."/>
            <person name="Liu Z."/>
            <person name="Yi F."/>
            <person name="Sun M."/>
            <person name="An G."/>
            <person name="Cheng J."/>
            <person name="Zhang Y."/>
            <person name="Shi Q."/>
            <person name="Xie Y."/>
            <person name="Shi X."/>
            <person name="Chang Y."/>
            <person name="Huang F."/>
            <person name="Chen Y."/>
            <person name="Hong S."/>
            <person name="Mi L."/>
            <person name="Sun Q."/>
            <person name="Zhang L."/>
            <person name="Zhou B."/>
            <person name="Peng R."/>
            <person name="Zhang X."/>
            <person name="Liu F."/>
        </authorList>
    </citation>
    <scope>NUCLEOTIDE SEQUENCE [LARGE SCALE GENOMIC DNA]</scope>
    <source>
        <strain evidence="3">cv. PA1801</strain>
    </source>
</reference>
<dbReference type="PANTHER" id="PTHR33710:SF62">
    <property type="entry name" value="DUF4283 DOMAIN PROTEIN"/>
    <property type="match status" value="1"/>
</dbReference>
<accession>A0A5B6W7N8</accession>
<dbReference type="OrthoDB" id="1935089at2759"/>
<dbReference type="AlphaFoldDB" id="A0A5B6W7N8"/>
<evidence type="ECO:0000313" key="2">
    <source>
        <dbReference type="EMBL" id="KAA3477313.1"/>
    </source>
</evidence>
<feature type="coiled-coil region" evidence="1">
    <location>
        <begin position="140"/>
        <end position="167"/>
    </location>
</feature>
<organism evidence="2 3">
    <name type="scientific">Gossypium australe</name>
    <dbReference type="NCBI Taxonomy" id="47621"/>
    <lineage>
        <taxon>Eukaryota</taxon>
        <taxon>Viridiplantae</taxon>
        <taxon>Streptophyta</taxon>
        <taxon>Embryophyta</taxon>
        <taxon>Tracheophyta</taxon>
        <taxon>Spermatophyta</taxon>
        <taxon>Magnoliopsida</taxon>
        <taxon>eudicotyledons</taxon>
        <taxon>Gunneridae</taxon>
        <taxon>Pentapetalae</taxon>
        <taxon>rosids</taxon>
        <taxon>malvids</taxon>
        <taxon>Malvales</taxon>
        <taxon>Malvaceae</taxon>
        <taxon>Malvoideae</taxon>
        <taxon>Gossypium</taxon>
    </lineage>
</organism>
<keyword evidence="3" id="KW-1185">Reference proteome</keyword>
<keyword evidence="1" id="KW-0175">Coiled coil</keyword>
<keyword evidence="2" id="KW-0808">Transferase</keyword>
<evidence type="ECO:0000256" key="1">
    <source>
        <dbReference type="SAM" id="Coils"/>
    </source>
</evidence>
<dbReference type="GO" id="GO:0003964">
    <property type="term" value="F:RNA-directed DNA polymerase activity"/>
    <property type="evidence" value="ECO:0007669"/>
    <property type="project" value="UniProtKB-KW"/>
</dbReference>
<dbReference type="PANTHER" id="PTHR33710">
    <property type="entry name" value="BNAC02G09200D PROTEIN"/>
    <property type="match status" value="1"/>
</dbReference>
<sequence>MKDVWRSFVTLNSCQLEDVGFLGKWFKWERGNLSETNIKEHLDRGVANSEWLDLFPNYTIHLTHSFSGHCLLVFQTKQKELRKRMKGFRFEALWEEVKRLRETSIGGVVEKLEYIRKGLQRWSWKIKRSLKGLLMKLLTRIAKSNELERMEGNLEELIDTKIHLNMKINKEEKYWEQ</sequence>
<name>A0A5B6W7N8_9ROSI</name>
<gene>
    <name evidence="2" type="ORF">EPI10_011209</name>
</gene>